<gene>
    <name evidence="1" type="ORF">DUNSADRAFT_9288</name>
</gene>
<dbReference type="Proteomes" id="UP000815325">
    <property type="component" value="Unassembled WGS sequence"/>
</dbReference>
<evidence type="ECO:0008006" key="3">
    <source>
        <dbReference type="Google" id="ProtNLM"/>
    </source>
</evidence>
<evidence type="ECO:0000313" key="2">
    <source>
        <dbReference type="Proteomes" id="UP000815325"/>
    </source>
</evidence>
<evidence type="ECO:0000313" key="1">
    <source>
        <dbReference type="EMBL" id="KAF5834127.1"/>
    </source>
</evidence>
<protein>
    <recommendedName>
        <fullName evidence="3">Encoded protein</fullName>
    </recommendedName>
</protein>
<dbReference type="EMBL" id="MU069773">
    <property type="protein sequence ID" value="KAF5834127.1"/>
    <property type="molecule type" value="Genomic_DNA"/>
</dbReference>
<name>A0ABQ7GHQ8_DUNSA</name>
<reference evidence="1" key="1">
    <citation type="submission" date="2017-08" db="EMBL/GenBank/DDBJ databases">
        <authorList>
            <person name="Polle J.E."/>
            <person name="Barry K."/>
            <person name="Cushman J."/>
            <person name="Schmutz J."/>
            <person name="Tran D."/>
            <person name="Hathwaick L.T."/>
            <person name="Yim W.C."/>
            <person name="Jenkins J."/>
            <person name="Mckie-Krisberg Z.M."/>
            <person name="Prochnik S."/>
            <person name="Lindquist E."/>
            <person name="Dockter R.B."/>
            <person name="Adam C."/>
            <person name="Molina H."/>
            <person name="Bunkerborg J."/>
            <person name="Jin E."/>
            <person name="Buchheim M."/>
            <person name="Magnuson J."/>
        </authorList>
    </citation>
    <scope>NUCLEOTIDE SEQUENCE</scope>
    <source>
        <strain evidence="1">CCAP 19/18</strain>
    </source>
</reference>
<organism evidence="1 2">
    <name type="scientific">Dunaliella salina</name>
    <name type="common">Green alga</name>
    <name type="synonym">Protococcus salinus</name>
    <dbReference type="NCBI Taxonomy" id="3046"/>
    <lineage>
        <taxon>Eukaryota</taxon>
        <taxon>Viridiplantae</taxon>
        <taxon>Chlorophyta</taxon>
        <taxon>core chlorophytes</taxon>
        <taxon>Chlorophyceae</taxon>
        <taxon>CS clade</taxon>
        <taxon>Chlamydomonadales</taxon>
        <taxon>Dunaliellaceae</taxon>
        <taxon>Dunaliella</taxon>
    </lineage>
</organism>
<sequence length="79" mass="8920">MVPKDGGRGSQQWCWRMAAQPCLIRALVHIWHPEDNLCRDRKAVRCCGRACCTQGWGMPVGGQFYAGLNMFNVAHCRVN</sequence>
<proteinExistence type="predicted"/>
<accession>A0ABQ7GHQ8</accession>
<comment type="caution">
    <text evidence="1">The sequence shown here is derived from an EMBL/GenBank/DDBJ whole genome shotgun (WGS) entry which is preliminary data.</text>
</comment>
<keyword evidence="2" id="KW-1185">Reference proteome</keyword>